<keyword evidence="3" id="KW-1185">Reference proteome</keyword>
<evidence type="ECO:0000313" key="2">
    <source>
        <dbReference type="EMBL" id="KAK5200619.1"/>
    </source>
</evidence>
<comment type="caution">
    <text evidence="2">The sequence shown here is derived from an EMBL/GenBank/DDBJ whole genome shotgun (WGS) entry which is preliminary data.</text>
</comment>
<evidence type="ECO:0000313" key="3">
    <source>
        <dbReference type="Proteomes" id="UP001357485"/>
    </source>
</evidence>
<protein>
    <submittedName>
        <fullName evidence="2">Uncharacterized protein</fullName>
    </submittedName>
</protein>
<accession>A0ABR0LMF0</accession>
<reference evidence="2 3" key="1">
    <citation type="submission" date="2023-08" db="EMBL/GenBank/DDBJ databases">
        <title>Black Yeasts Isolated from many extreme environments.</title>
        <authorList>
            <person name="Coleine C."/>
            <person name="Stajich J.E."/>
            <person name="Selbmann L."/>
        </authorList>
    </citation>
    <scope>NUCLEOTIDE SEQUENCE [LARGE SCALE GENOMIC DNA]</scope>
    <source>
        <strain evidence="2 3">CCFEE 536</strain>
    </source>
</reference>
<keyword evidence="1" id="KW-0812">Transmembrane</keyword>
<gene>
    <name evidence="2" type="ORF">LTR16_005497</name>
</gene>
<dbReference type="EMBL" id="JAVRRA010017303">
    <property type="protein sequence ID" value="KAK5200619.1"/>
    <property type="molecule type" value="Genomic_DNA"/>
</dbReference>
<evidence type="ECO:0000256" key="1">
    <source>
        <dbReference type="SAM" id="Phobius"/>
    </source>
</evidence>
<keyword evidence="1" id="KW-1133">Transmembrane helix</keyword>
<keyword evidence="1" id="KW-0472">Membrane</keyword>
<dbReference type="Proteomes" id="UP001357485">
    <property type="component" value="Unassembled WGS sequence"/>
</dbReference>
<name>A0ABR0LMF0_9PEZI</name>
<feature type="non-terminal residue" evidence="2">
    <location>
        <position position="1"/>
    </location>
</feature>
<proteinExistence type="predicted"/>
<feature type="transmembrane region" description="Helical" evidence="1">
    <location>
        <begin position="213"/>
        <end position="234"/>
    </location>
</feature>
<organism evidence="2 3">
    <name type="scientific">Cryomyces antarcticus</name>
    <dbReference type="NCBI Taxonomy" id="329879"/>
    <lineage>
        <taxon>Eukaryota</taxon>
        <taxon>Fungi</taxon>
        <taxon>Dikarya</taxon>
        <taxon>Ascomycota</taxon>
        <taxon>Pezizomycotina</taxon>
        <taxon>Dothideomycetes</taxon>
        <taxon>Dothideomycetes incertae sedis</taxon>
        <taxon>Cryomyces</taxon>
    </lineage>
</organism>
<feature type="transmembrane region" description="Helical" evidence="1">
    <location>
        <begin position="188"/>
        <end position="207"/>
    </location>
</feature>
<sequence>AAEILSESVSLTSSISSTMLTIADACMTRSVDEFAPLNELMDVYTVPSDCAIMLGIRATDAPLPMEVTAYESWLSLRSVLMAGTLPLTAPCFDMSIPAWYMTLVSFVIADEHGILFGSEGTLSNGRSDMLRESITNVSSRALTHLPSIMPILMNPYGPANPCLLMIVLTIPFSDLTTRDVQYDFETKILYICFHDFVFSIMLSYIFPPLCVDISSNVIVVSIAGPTLSGILFLFATECTGSKTLGIVFECQTLI</sequence>